<dbReference type="Proteomes" id="UP000776164">
    <property type="component" value="Unassembled WGS sequence"/>
</dbReference>
<keyword evidence="2" id="KW-1185">Reference proteome</keyword>
<comment type="caution">
    <text evidence="1">The sequence shown here is derived from an EMBL/GenBank/DDBJ whole genome shotgun (WGS) entry which is preliminary data.</text>
</comment>
<organism evidence="1 2">
    <name type="scientific">Subtercola frigoramans</name>
    <dbReference type="NCBI Taxonomy" id="120298"/>
    <lineage>
        <taxon>Bacteria</taxon>
        <taxon>Bacillati</taxon>
        <taxon>Actinomycetota</taxon>
        <taxon>Actinomycetes</taxon>
        <taxon>Micrococcales</taxon>
        <taxon>Microbacteriaceae</taxon>
        <taxon>Subtercola</taxon>
    </lineage>
</organism>
<dbReference type="EMBL" id="JAFBBU010000001">
    <property type="protein sequence ID" value="MBM7472319.1"/>
    <property type="molecule type" value="Genomic_DNA"/>
</dbReference>
<sequence length="223" mass="25575">MIESADQYKEWFDEPDSIERYRKLQNQPASTGTWLAIVDRFPECRLSVARNRTIPVEVLEALRNDSDYGVQRAVRSSQTWHDTHENDHNSRQIDPEELAEYRLTPTERQVLRSGLIEWGGPARCTEELAIAMGFSSVADLFDTGYKISDDIESGKPMRHVDWTRALLATEIVFASNVVGSGIEWPTTTGLDDQTTLATLRKLQHHLVIYRPQLDRPSLVNRRH</sequence>
<protein>
    <submittedName>
        <fullName evidence="1">Uncharacterized protein</fullName>
    </submittedName>
</protein>
<accession>A0ABS2L5G1</accession>
<reference evidence="1 2" key="1">
    <citation type="submission" date="2021-01" db="EMBL/GenBank/DDBJ databases">
        <title>Sequencing the genomes of 1000 actinobacteria strains.</title>
        <authorList>
            <person name="Klenk H.-P."/>
        </authorList>
    </citation>
    <scope>NUCLEOTIDE SEQUENCE [LARGE SCALE GENOMIC DNA]</scope>
    <source>
        <strain evidence="1 2">DSM 13057</strain>
    </source>
</reference>
<evidence type="ECO:0000313" key="1">
    <source>
        <dbReference type="EMBL" id="MBM7472319.1"/>
    </source>
</evidence>
<evidence type="ECO:0000313" key="2">
    <source>
        <dbReference type="Proteomes" id="UP000776164"/>
    </source>
</evidence>
<proteinExistence type="predicted"/>
<name>A0ABS2L5G1_9MICO</name>
<dbReference type="RefSeq" id="WP_205108966.1">
    <property type="nucleotide sequence ID" value="NZ_BAAAHT010000013.1"/>
</dbReference>
<gene>
    <name evidence="1" type="ORF">JOE66_001953</name>
</gene>